<evidence type="ECO:0000313" key="3">
    <source>
        <dbReference type="Proteomes" id="UP000662914"/>
    </source>
</evidence>
<reference evidence="2" key="1">
    <citation type="journal article" name="DNA Res.">
        <title>The physiological potential of anammox bacteria as revealed by their core genome structure.</title>
        <authorList>
            <person name="Okubo T."/>
            <person name="Toyoda A."/>
            <person name="Fukuhara K."/>
            <person name="Uchiyama I."/>
            <person name="Harigaya Y."/>
            <person name="Kuroiwa M."/>
            <person name="Suzuki T."/>
            <person name="Murakami Y."/>
            <person name="Suwa Y."/>
            <person name="Takami H."/>
        </authorList>
    </citation>
    <scope>NUCLEOTIDE SEQUENCE</scope>
    <source>
        <strain evidence="2">317325-3</strain>
    </source>
</reference>
<dbReference type="InterPro" id="IPR019613">
    <property type="entry name" value="DUF4198"/>
</dbReference>
<dbReference type="Proteomes" id="UP000662914">
    <property type="component" value="Chromosome"/>
</dbReference>
<feature type="signal peptide" evidence="1">
    <location>
        <begin position="1"/>
        <end position="19"/>
    </location>
</feature>
<name>A0A809SAX5_9PROT</name>
<proteinExistence type="predicted"/>
<protein>
    <submittedName>
        <fullName evidence="2">Uncharacterized protein</fullName>
    </submittedName>
</protein>
<organism evidence="2 3">
    <name type="scientific">Candidatus Desulfobacillus denitrificans</name>
    <dbReference type="NCBI Taxonomy" id="2608985"/>
    <lineage>
        <taxon>Bacteria</taxon>
        <taxon>Pseudomonadati</taxon>
        <taxon>Pseudomonadota</taxon>
        <taxon>Betaproteobacteria</taxon>
        <taxon>Candidatus Desulfobacillus</taxon>
    </lineage>
</organism>
<evidence type="ECO:0000313" key="2">
    <source>
        <dbReference type="EMBL" id="BBO21194.1"/>
    </source>
</evidence>
<dbReference type="Pfam" id="PF10670">
    <property type="entry name" value="DUF4198"/>
    <property type="match status" value="1"/>
</dbReference>
<keyword evidence="1" id="KW-0732">Signal</keyword>
<evidence type="ECO:0000256" key="1">
    <source>
        <dbReference type="SAM" id="SignalP"/>
    </source>
</evidence>
<feature type="chain" id="PRO_5035207118" evidence="1">
    <location>
        <begin position="20"/>
        <end position="232"/>
    </location>
</feature>
<accession>A0A809SAX5</accession>
<dbReference type="KEGG" id="ddz:DSYM_18930"/>
<dbReference type="EMBL" id="AP021857">
    <property type="protein sequence ID" value="BBO21194.1"/>
    <property type="molecule type" value="Genomic_DNA"/>
</dbReference>
<sequence>MKFIRLALLLCLPALPAAAHDLWLEKEGSGHVLLQGHRTGAHAGAERVPYEAGFVQQALCADAQGKTRPLTVAAGYPAKIPGDCAALFVAASSGYWTKTAWETKNAPKTGIAGVLKSWRSEDSVKRVSRWSAALAQPLTPGLEITPVDDPFRLGVDDKFTVRVTLAGKPRANVPVAYDGATRGATSDDGTVVLKIRHGGLQMIAASLETPLDDGKADTLIRATTLNFELPAK</sequence>
<gene>
    <name evidence="2" type="ORF">DSYM_18930</name>
</gene>
<dbReference type="AlphaFoldDB" id="A0A809SAX5"/>